<dbReference type="EMBL" id="CABDUW010009833">
    <property type="protein sequence ID" value="VTJ91607.1"/>
    <property type="molecule type" value="Genomic_DNA"/>
</dbReference>
<gene>
    <name evidence="1" type="ORF">MONAX_5E039390</name>
</gene>
<keyword evidence="2" id="KW-1185">Reference proteome</keyword>
<dbReference type="PANTHER" id="PTHR22605:SF16">
    <property type="entry name" value="E3 UBIQUITIN-PROTEIN LIGASE RNF213"/>
    <property type="match status" value="1"/>
</dbReference>
<organism evidence="1 2">
    <name type="scientific">Marmota monax</name>
    <name type="common">Woodchuck</name>
    <dbReference type="NCBI Taxonomy" id="9995"/>
    <lineage>
        <taxon>Eukaryota</taxon>
        <taxon>Metazoa</taxon>
        <taxon>Chordata</taxon>
        <taxon>Craniata</taxon>
        <taxon>Vertebrata</taxon>
        <taxon>Euteleostomi</taxon>
        <taxon>Mammalia</taxon>
        <taxon>Eutheria</taxon>
        <taxon>Euarchontoglires</taxon>
        <taxon>Glires</taxon>
        <taxon>Rodentia</taxon>
        <taxon>Sciuromorpha</taxon>
        <taxon>Sciuridae</taxon>
        <taxon>Xerinae</taxon>
        <taxon>Marmotini</taxon>
        <taxon>Marmota</taxon>
    </lineage>
</organism>
<reference evidence="1" key="1">
    <citation type="submission" date="2019-04" db="EMBL/GenBank/DDBJ databases">
        <authorList>
            <person name="Alioto T."/>
            <person name="Alioto T."/>
        </authorList>
    </citation>
    <scope>NUCLEOTIDE SEQUENCE [LARGE SCALE GENOMIC DNA]</scope>
</reference>
<dbReference type="GO" id="GO:0005829">
    <property type="term" value="C:cytosol"/>
    <property type="evidence" value="ECO:0007669"/>
    <property type="project" value="TreeGrafter"/>
</dbReference>
<protein>
    <recommendedName>
        <fullName evidence="3">Ring finger protein 213</fullName>
    </recommendedName>
</protein>
<dbReference type="GO" id="GO:0016887">
    <property type="term" value="F:ATP hydrolysis activity"/>
    <property type="evidence" value="ECO:0007669"/>
    <property type="project" value="InterPro"/>
</dbReference>
<sequence length="857" mass="98338">MRVRQPLSSACKLMTHYNLDREVQRMAARIDLLMDSHIFQIFWEEASESLSHPQGESERQTLALLEAYEYLYSPCYQRFMKLYQDLKSGEITFGEINVFFKDFVDKYNDLTLDLQIMCEVDSQAQRGWISERVEQIKEYHSLHQAISSAKVILQFKKDFGLTGDFSVIYTLINFIDDFKATHHERLNQISPQLIQAKKLLQDISEPRRQCLEELALQKELVSWLHDELRGITELKVFVDLASISAGESDIDVDRVACFHDAVQGYASLLYKLDKKAGFRKFMEILRELWKALQNDPHLPSKLRDSARNLEWLKTVKKSHGSIELSSLSLATAINSRGIYEIRASTSDQKISPDAILRLILPGGHSSLEPERSYTLEELKDLLNKLMLMSGKKDHKNMEVERFSQLFCYVQRLTQAFLNLYSAGNMLFRTWTAEVYCCPRNGVSICMDFHLELVSQLTESGDVTRLLEALCRQMEHFLEDWKELVSRKRREHFYLNFYTAEQLVLLSTELRKQSPSEAALMMLSFIKVNCTPADILRATEGFNEAPRHHVRTVMEKLPPLQSAEISLVTKLRAIMEQSLESMSVFLPGCLDLEALGHCLARLARMSGSPVERSLPMGLQAGQPNLVLCGNSEGHKVYSLLFADQLSYEVACQAEALFHSLCTQCPREDYQLVVVCDTAWECCYLPSAFSQYKVHVIPQAPLHAIQDYLALHYQVPAQTLSATAVFRDRMCVGFVASERAGVGKSLYVKRLHEKLKKKLNIEKVPLKIVRLTDTQVDEGRILDSLLSFWDAQFRKTPMIFHFDVTASVQTGTWVFLFKLLILQYLMDISGKMWLRNPCHLYIIEIPVGNSVLPKRSSKL</sequence>
<dbReference type="InterPro" id="IPR031248">
    <property type="entry name" value="RNF213"/>
</dbReference>
<name>A0A5E4DBH5_MARMO</name>
<evidence type="ECO:0000313" key="2">
    <source>
        <dbReference type="Proteomes" id="UP000335636"/>
    </source>
</evidence>
<proteinExistence type="predicted"/>
<dbReference type="PANTHER" id="PTHR22605">
    <property type="entry name" value="RZ-TYPE DOMAIN-CONTAINING PROTEIN"/>
    <property type="match status" value="1"/>
</dbReference>
<dbReference type="GO" id="GO:2000051">
    <property type="term" value="P:negative regulation of non-canonical Wnt signaling pathway"/>
    <property type="evidence" value="ECO:0007669"/>
    <property type="project" value="TreeGrafter"/>
</dbReference>
<dbReference type="GO" id="GO:0005730">
    <property type="term" value="C:nucleolus"/>
    <property type="evidence" value="ECO:0007669"/>
    <property type="project" value="TreeGrafter"/>
</dbReference>
<accession>A0A5E4DBH5</accession>
<feature type="non-terminal residue" evidence="1">
    <location>
        <position position="857"/>
    </location>
</feature>
<dbReference type="GO" id="GO:0006511">
    <property type="term" value="P:ubiquitin-dependent protein catabolic process"/>
    <property type="evidence" value="ECO:0007669"/>
    <property type="project" value="TreeGrafter"/>
</dbReference>
<dbReference type="GO" id="GO:0004842">
    <property type="term" value="F:ubiquitin-protein transferase activity"/>
    <property type="evidence" value="ECO:0007669"/>
    <property type="project" value="InterPro"/>
</dbReference>
<dbReference type="AlphaFoldDB" id="A0A5E4DBH5"/>
<dbReference type="GO" id="GO:0016020">
    <property type="term" value="C:membrane"/>
    <property type="evidence" value="ECO:0007669"/>
    <property type="project" value="TreeGrafter"/>
</dbReference>
<evidence type="ECO:0008006" key="3">
    <source>
        <dbReference type="Google" id="ProtNLM"/>
    </source>
</evidence>
<dbReference type="GO" id="GO:0002040">
    <property type="term" value="P:sprouting angiogenesis"/>
    <property type="evidence" value="ECO:0007669"/>
    <property type="project" value="TreeGrafter"/>
</dbReference>
<dbReference type="Proteomes" id="UP000335636">
    <property type="component" value="Unassembled WGS sequence"/>
</dbReference>
<evidence type="ECO:0000313" key="1">
    <source>
        <dbReference type="EMBL" id="VTJ91607.1"/>
    </source>
</evidence>
<comment type="caution">
    <text evidence="1">The sequence shown here is derived from an EMBL/GenBank/DDBJ whole genome shotgun (WGS) entry which is preliminary data.</text>
</comment>